<dbReference type="PRINTS" id="PR00726">
    <property type="entry name" value="LEXASERPTASE"/>
</dbReference>
<reference evidence="14" key="1">
    <citation type="submission" date="2012-03" db="EMBL/GenBank/DDBJ databases">
        <title>Functional metagenomics reveals considerable lignocellulase gene clusters in the gut microbiome of a wood-feeding higher termite.</title>
        <authorList>
            <person name="Liu N."/>
        </authorList>
    </citation>
    <scope>NUCLEOTIDE SEQUENCE</scope>
</reference>
<dbReference type="PANTHER" id="PTHR33516:SF2">
    <property type="entry name" value="LEXA REPRESSOR-RELATED"/>
    <property type="match status" value="1"/>
</dbReference>
<keyword evidence="3" id="KW-0235">DNA replication</keyword>
<keyword evidence="11" id="KW-0742">SOS response</keyword>
<evidence type="ECO:0000256" key="11">
    <source>
        <dbReference type="ARBA" id="ARBA00023236"/>
    </source>
</evidence>
<dbReference type="InterPro" id="IPR050077">
    <property type="entry name" value="LexA_repressor"/>
</dbReference>
<dbReference type="Pfam" id="PF00717">
    <property type="entry name" value="Peptidase_S24"/>
    <property type="match status" value="1"/>
</dbReference>
<evidence type="ECO:0000256" key="10">
    <source>
        <dbReference type="ARBA" id="ARBA00023204"/>
    </source>
</evidence>
<dbReference type="GO" id="GO:0006260">
    <property type="term" value="P:DNA replication"/>
    <property type="evidence" value="ECO:0007669"/>
    <property type="project" value="UniProtKB-KW"/>
</dbReference>
<feature type="domain" description="Peptidase S24/S26A/S26B/S26C" evidence="13">
    <location>
        <begin position="2"/>
        <end position="118"/>
    </location>
</feature>
<dbReference type="GO" id="GO:0003677">
    <property type="term" value="F:DNA binding"/>
    <property type="evidence" value="ECO:0007669"/>
    <property type="project" value="UniProtKB-KW"/>
</dbReference>
<evidence type="ECO:0000256" key="1">
    <source>
        <dbReference type="ARBA" id="ARBA00007484"/>
    </source>
</evidence>
<evidence type="ECO:0000313" key="14">
    <source>
        <dbReference type="EMBL" id="AGS52730.1"/>
    </source>
</evidence>
<dbReference type="CDD" id="cd06529">
    <property type="entry name" value="S24_LexA-like"/>
    <property type="match status" value="1"/>
</dbReference>
<keyword evidence="5 12" id="KW-0378">Hydrolase</keyword>
<dbReference type="InterPro" id="IPR006197">
    <property type="entry name" value="Peptidase_S24_LexA"/>
</dbReference>
<dbReference type="AlphaFoldDB" id="A0A806KIN8"/>
<name>A0A806KIN8_9BACT</name>
<dbReference type="InterPro" id="IPR015927">
    <property type="entry name" value="Peptidase_S24_S26A/B/C"/>
</dbReference>
<dbReference type="GO" id="GO:0045892">
    <property type="term" value="P:negative regulation of DNA-templated transcription"/>
    <property type="evidence" value="ECO:0007669"/>
    <property type="project" value="InterPro"/>
</dbReference>
<keyword evidence="8" id="KW-0238">DNA-binding</keyword>
<dbReference type="FunFam" id="2.10.109.10:FF:000001">
    <property type="entry name" value="LexA repressor"/>
    <property type="match status" value="1"/>
</dbReference>
<keyword evidence="7" id="KW-0805">Transcription regulation</keyword>
<dbReference type="SUPFAM" id="SSF51306">
    <property type="entry name" value="LexA/Signal peptidase"/>
    <property type="match status" value="1"/>
</dbReference>
<dbReference type="InterPro" id="IPR036286">
    <property type="entry name" value="LexA/Signal_pep-like_sf"/>
</dbReference>
<dbReference type="EC" id="3.4.21.88" evidence="14"/>
<evidence type="ECO:0000256" key="2">
    <source>
        <dbReference type="ARBA" id="ARBA00022491"/>
    </source>
</evidence>
<keyword evidence="14" id="KW-0645">Protease</keyword>
<keyword evidence="4" id="KW-0227">DNA damage</keyword>
<organism evidence="14">
    <name type="scientific">uncultured bacterium contig00069</name>
    <dbReference type="NCBI Taxonomy" id="1181550"/>
    <lineage>
        <taxon>Bacteria</taxon>
        <taxon>environmental samples</taxon>
    </lineage>
</organism>
<comment type="similarity">
    <text evidence="1 12">Belongs to the peptidase S24 family.</text>
</comment>
<evidence type="ECO:0000256" key="8">
    <source>
        <dbReference type="ARBA" id="ARBA00023125"/>
    </source>
</evidence>
<dbReference type="GO" id="GO:0009432">
    <property type="term" value="P:SOS response"/>
    <property type="evidence" value="ECO:0007669"/>
    <property type="project" value="UniProtKB-KW"/>
</dbReference>
<keyword evidence="9" id="KW-0804">Transcription</keyword>
<dbReference type="PANTHER" id="PTHR33516">
    <property type="entry name" value="LEXA REPRESSOR"/>
    <property type="match status" value="1"/>
</dbReference>
<keyword evidence="10" id="KW-0234">DNA repair</keyword>
<dbReference type="NCBIfam" id="TIGR00498">
    <property type="entry name" value="lexA"/>
    <property type="match status" value="1"/>
</dbReference>
<dbReference type="Gene3D" id="2.10.109.10">
    <property type="entry name" value="Umud Fragment, subunit A"/>
    <property type="match status" value="1"/>
</dbReference>
<proteinExistence type="inferred from homology"/>
<dbReference type="GO" id="GO:0006508">
    <property type="term" value="P:proteolysis"/>
    <property type="evidence" value="ECO:0007669"/>
    <property type="project" value="UniProtKB-KW"/>
</dbReference>
<evidence type="ECO:0000259" key="13">
    <source>
        <dbReference type="Pfam" id="PF00717"/>
    </source>
</evidence>
<evidence type="ECO:0000256" key="9">
    <source>
        <dbReference type="ARBA" id="ARBA00023163"/>
    </source>
</evidence>
<dbReference type="EMBL" id="JQ844206">
    <property type="protein sequence ID" value="AGS52730.1"/>
    <property type="molecule type" value="Genomic_DNA"/>
</dbReference>
<keyword evidence="6 12" id="KW-0068">Autocatalytic cleavage</keyword>
<dbReference type="GO" id="GO:0006281">
    <property type="term" value="P:DNA repair"/>
    <property type="evidence" value="ECO:0007669"/>
    <property type="project" value="UniProtKB-KW"/>
</dbReference>
<dbReference type="GO" id="GO:0004252">
    <property type="term" value="F:serine-type endopeptidase activity"/>
    <property type="evidence" value="ECO:0007669"/>
    <property type="project" value="UniProtKB-EC"/>
</dbReference>
<accession>A0A806KIN8</accession>
<evidence type="ECO:0000256" key="3">
    <source>
        <dbReference type="ARBA" id="ARBA00022705"/>
    </source>
</evidence>
<evidence type="ECO:0000256" key="7">
    <source>
        <dbReference type="ARBA" id="ARBA00023015"/>
    </source>
</evidence>
<keyword evidence="2" id="KW-0678">Repressor</keyword>
<evidence type="ECO:0000256" key="6">
    <source>
        <dbReference type="ARBA" id="ARBA00022813"/>
    </source>
</evidence>
<evidence type="ECO:0000256" key="12">
    <source>
        <dbReference type="RuleBase" id="RU003991"/>
    </source>
</evidence>
<sequence length="126" mass="13802">MPLIGRIAAGTPILAEENIEDTFVIDQSLLPRSSQIFALRVEGDSMTGDGILNGDIAIIRMQKNAEKGEIIAAIIDGSATLKRYHPLQNKIELRASNPRYLPITIHEGEDEDFYIAGILAGVIRKC</sequence>
<dbReference type="InterPro" id="IPR039418">
    <property type="entry name" value="LexA-like"/>
</dbReference>
<protein>
    <submittedName>
        <fullName evidence="14">SOS-response repressor and protease LexA</fullName>
        <ecNumber evidence="14">3.4.21.88</ecNumber>
    </submittedName>
</protein>
<evidence type="ECO:0000256" key="4">
    <source>
        <dbReference type="ARBA" id="ARBA00022763"/>
    </source>
</evidence>
<dbReference type="InterPro" id="IPR006200">
    <property type="entry name" value="LexA"/>
</dbReference>
<evidence type="ECO:0000256" key="5">
    <source>
        <dbReference type="ARBA" id="ARBA00022801"/>
    </source>
</evidence>